<evidence type="ECO:0000256" key="1">
    <source>
        <dbReference type="SAM" id="Phobius"/>
    </source>
</evidence>
<feature type="transmembrane region" description="Helical" evidence="1">
    <location>
        <begin position="21"/>
        <end position="47"/>
    </location>
</feature>
<keyword evidence="1" id="KW-1133">Transmembrane helix</keyword>
<dbReference type="RefSeq" id="WP_117394836.1">
    <property type="nucleotide sequence ID" value="NZ_CP021330.1"/>
</dbReference>
<keyword evidence="3" id="KW-1185">Reference proteome</keyword>
<dbReference type="GO" id="GO:0032153">
    <property type="term" value="C:cell division site"/>
    <property type="evidence" value="ECO:0007669"/>
    <property type="project" value="TreeGrafter"/>
</dbReference>
<organism evidence="2 3">
    <name type="scientific">Maritalea myrionectae</name>
    <dbReference type="NCBI Taxonomy" id="454601"/>
    <lineage>
        <taxon>Bacteria</taxon>
        <taxon>Pseudomonadati</taxon>
        <taxon>Pseudomonadota</taxon>
        <taxon>Alphaproteobacteria</taxon>
        <taxon>Hyphomicrobiales</taxon>
        <taxon>Devosiaceae</taxon>
        <taxon>Maritalea</taxon>
    </lineage>
</organism>
<evidence type="ECO:0000313" key="2">
    <source>
        <dbReference type="EMBL" id="AVX03055.1"/>
    </source>
</evidence>
<dbReference type="GO" id="GO:0051301">
    <property type="term" value="P:cell division"/>
    <property type="evidence" value="ECO:0007669"/>
    <property type="project" value="InterPro"/>
</dbReference>
<keyword evidence="1" id="KW-0472">Membrane</keyword>
<accession>A0A2R4MAS6</accession>
<evidence type="ECO:0000313" key="3">
    <source>
        <dbReference type="Proteomes" id="UP000258927"/>
    </source>
</evidence>
<feature type="transmembrane region" description="Helical" evidence="1">
    <location>
        <begin position="170"/>
        <end position="192"/>
    </location>
</feature>
<dbReference type="PANTHER" id="PTHR47755:SF1">
    <property type="entry name" value="CELL DIVISION PROTEIN FTSX"/>
    <property type="match status" value="1"/>
</dbReference>
<reference evidence="2 3" key="1">
    <citation type="submission" date="2017-05" db="EMBL/GenBank/DDBJ databases">
        <title>Genome Analysis of Maritalea myrionectae HL2708#5.</title>
        <authorList>
            <consortium name="Cotde Inc.-PKNU"/>
            <person name="Jang D."/>
            <person name="Oh H.-M."/>
        </authorList>
    </citation>
    <scope>NUCLEOTIDE SEQUENCE [LARGE SCALE GENOMIC DNA]</scope>
    <source>
        <strain evidence="2 3">HL2708#5</strain>
    </source>
</reference>
<dbReference type="KEGG" id="mmyr:MXMO3_00509"/>
<feature type="transmembrane region" description="Helical" evidence="1">
    <location>
        <begin position="270"/>
        <end position="293"/>
    </location>
</feature>
<dbReference type="GO" id="GO:0016020">
    <property type="term" value="C:membrane"/>
    <property type="evidence" value="ECO:0007669"/>
    <property type="project" value="InterPro"/>
</dbReference>
<protein>
    <recommendedName>
        <fullName evidence="4">Cell division protein FtsX</fullName>
    </recommendedName>
</protein>
<dbReference type="AlphaFoldDB" id="A0A2R4MAS6"/>
<proteinExistence type="predicted"/>
<name>A0A2R4MAS6_9HYPH</name>
<gene>
    <name evidence="2" type="ORF">MXMO3_00509</name>
</gene>
<dbReference type="InterPro" id="IPR004513">
    <property type="entry name" value="FtsX"/>
</dbReference>
<dbReference type="EMBL" id="CP021330">
    <property type="protein sequence ID" value="AVX03055.1"/>
    <property type="molecule type" value="Genomic_DNA"/>
</dbReference>
<dbReference type="Proteomes" id="UP000258927">
    <property type="component" value="Chromosome"/>
</dbReference>
<sequence>MIDQFLNRNRSEISVVPRSSIAGRTLALLVAIMTFLSCVTFGAVYMVQNSAVAWSSEVGREITIQLQPVQGDEMTSNVRTAISLALDSPGVGSAKELTIEDSERLLAPWLGDEFDLEGFDLPRLVVVHLSDPRAFDRASLEEKLNQSLPDATIDSHKPWQQKLNAMSGTIVFSGLLALMLIMAATILAVIFATNGAMASNREIVDVLHFIGASDRYIAGAFQSRFFAIGLQGGIVGGAAALVFFILAGIITNYLLPSQNAEQVELLFGQFSLGWLGIIGLIIVVAIIAGLTSITSRITVHRFLAQVAP</sequence>
<keyword evidence="1" id="KW-0812">Transmembrane</keyword>
<dbReference type="STRING" id="1122213.GCA_000423365_03221"/>
<evidence type="ECO:0008006" key="4">
    <source>
        <dbReference type="Google" id="ProtNLM"/>
    </source>
</evidence>
<feature type="transmembrane region" description="Helical" evidence="1">
    <location>
        <begin position="225"/>
        <end position="250"/>
    </location>
</feature>
<dbReference type="PANTHER" id="PTHR47755">
    <property type="entry name" value="CELL DIVISION PROTEIN FTSX"/>
    <property type="match status" value="1"/>
</dbReference>